<proteinExistence type="predicted"/>
<dbReference type="EMBL" id="KZ559601">
    <property type="protein sequence ID" value="PLN77156.1"/>
    <property type="molecule type" value="Genomic_DNA"/>
</dbReference>
<dbReference type="Proteomes" id="UP000235023">
    <property type="component" value="Unassembled WGS sequence"/>
</dbReference>
<evidence type="ECO:0000313" key="1">
    <source>
        <dbReference type="EMBL" id="PLN77156.1"/>
    </source>
</evidence>
<accession>A0A2J5HJ93</accession>
<keyword evidence="2" id="KW-1185">Reference proteome</keyword>
<name>A0A2J5HJ93_9EURO</name>
<organism evidence="1 2">
    <name type="scientific">Aspergillus taichungensis</name>
    <dbReference type="NCBI Taxonomy" id="482145"/>
    <lineage>
        <taxon>Eukaryota</taxon>
        <taxon>Fungi</taxon>
        <taxon>Dikarya</taxon>
        <taxon>Ascomycota</taxon>
        <taxon>Pezizomycotina</taxon>
        <taxon>Eurotiomycetes</taxon>
        <taxon>Eurotiomycetidae</taxon>
        <taxon>Eurotiales</taxon>
        <taxon>Aspergillaceae</taxon>
        <taxon>Aspergillus</taxon>
        <taxon>Aspergillus subgen. Circumdati</taxon>
    </lineage>
</organism>
<gene>
    <name evidence="1" type="ORF">BDW42DRAFT_7462</name>
</gene>
<evidence type="ECO:0000313" key="2">
    <source>
        <dbReference type="Proteomes" id="UP000235023"/>
    </source>
</evidence>
<dbReference type="AlphaFoldDB" id="A0A2J5HJ93"/>
<protein>
    <submittedName>
        <fullName evidence="1">Uncharacterized protein</fullName>
    </submittedName>
</protein>
<sequence length="162" mass="17402">MPSPIGEIVLAEVGNSSCARAMADCAFAHDRLPMKMGYGRSEAASALTTSKPVPHICTGDEDNARHGSRSHGVTRSLLGGCYIGCLGASLNPTELNRYYGLNPGWLGFLSDIIIANFFLFILADSGHLFVGFTTVTDRCAYQTCVSSLFLKRSDHRLPLGQS</sequence>
<reference evidence="2" key="1">
    <citation type="submission" date="2017-12" db="EMBL/GenBank/DDBJ databases">
        <authorList>
            <consortium name="DOE Joint Genome Institute"/>
            <person name="Mondo S.J."/>
            <person name="Kjaerbolling I."/>
            <person name="Vesth T.C."/>
            <person name="Frisvad J.C."/>
            <person name="Nybo J.L."/>
            <person name="Theobald S."/>
            <person name="Kuo A."/>
            <person name="Bowyer P."/>
            <person name="Matsuda Y."/>
            <person name="Lyhne E.K."/>
            <person name="Kogle M.E."/>
            <person name="Clum A."/>
            <person name="Lipzen A."/>
            <person name="Salamov A."/>
            <person name="Ngan C.Y."/>
            <person name="Daum C."/>
            <person name="Chiniquy J."/>
            <person name="Barry K."/>
            <person name="LaButti K."/>
            <person name="Haridas S."/>
            <person name="Simmons B.A."/>
            <person name="Magnuson J.K."/>
            <person name="Mortensen U.H."/>
            <person name="Larsen T.O."/>
            <person name="Grigoriev I.V."/>
            <person name="Baker S.E."/>
            <person name="Andersen M.R."/>
            <person name="Nordberg H.P."/>
            <person name="Cantor M.N."/>
            <person name="Hua S.X."/>
        </authorList>
    </citation>
    <scope>NUCLEOTIDE SEQUENCE [LARGE SCALE GENOMIC DNA]</scope>
    <source>
        <strain evidence="2">IBT 19404</strain>
    </source>
</reference>